<dbReference type="Pfam" id="PF19086">
    <property type="entry name" value="Terpene_syn_C_2"/>
    <property type="match status" value="1"/>
</dbReference>
<dbReference type="Proteomes" id="UP000198287">
    <property type="component" value="Unassembled WGS sequence"/>
</dbReference>
<sequence length="386" mass="44201">MLVKPQINGTDDFETPIIRGVPNDADAYQTRMGAIRFQSGDTGKYNLIHAIGFGSIYNLKTGKSAQPLNKFLQGKTWSLWSNHGTTKCYWTRKQVRIPPSTLLQYLPWGKFPRTDLYYESVSRTENDAVDNCTLFDETTPDVIGNVTDAFGAVMGGATPSEVASTFGLDKDKFHRLFPDFTPITKMLNKLREMLTVDDGTSDSIKEEFITYTTSLKREAYMRQQSLSGINTMIKDYLEVREHTIGAYPCMEMVNYIHKVHIPQDIREDCLFVSLRRMVTSHVTLVNDLFSAKKDLLVGEPLNAVCIRYLNGGDFDKCFKSKFENHPNYEDLQKYANICMGWMDAHEYWMTICDRYSVEEFRCIMHIDEGEVDELCDNIDIRRGGGF</sequence>
<protein>
    <submittedName>
        <fullName evidence="1">Presilphiperfolan-8-beta-ol synthase</fullName>
    </submittedName>
</protein>
<dbReference type="AlphaFoldDB" id="A0A226DXE5"/>
<organism evidence="1 2">
    <name type="scientific">Folsomia candida</name>
    <name type="common">Springtail</name>
    <dbReference type="NCBI Taxonomy" id="158441"/>
    <lineage>
        <taxon>Eukaryota</taxon>
        <taxon>Metazoa</taxon>
        <taxon>Ecdysozoa</taxon>
        <taxon>Arthropoda</taxon>
        <taxon>Hexapoda</taxon>
        <taxon>Collembola</taxon>
        <taxon>Entomobryomorpha</taxon>
        <taxon>Isotomoidea</taxon>
        <taxon>Isotomidae</taxon>
        <taxon>Proisotominae</taxon>
        <taxon>Folsomia</taxon>
    </lineage>
</organism>
<comment type="caution">
    <text evidence="1">The sequence shown here is derived from an EMBL/GenBank/DDBJ whole genome shotgun (WGS) entry which is preliminary data.</text>
</comment>
<gene>
    <name evidence="1" type="ORF">Fcan01_15565</name>
</gene>
<accession>A0A226DXE5</accession>
<evidence type="ECO:0000313" key="1">
    <source>
        <dbReference type="EMBL" id="OXA49909.1"/>
    </source>
</evidence>
<evidence type="ECO:0000313" key="2">
    <source>
        <dbReference type="Proteomes" id="UP000198287"/>
    </source>
</evidence>
<proteinExistence type="predicted"/>
<name>A0A226DXE5_FOLCA</name>
<reference evidence="1 2" key="1">
    <citation type="submission" date="2015-12" db="EMBL/GenBank/DDBJ databases">
        <title>The genome of Folsomia candida.</title>
        <authorList>
            <person name="Faddeeva A."/>
            <person name="Derks M.F."/>
            <person name="Anvar Y."/>
            <person name="Smit S."/>
            <person name="Van Straalen N."/>
            <person name="Roelofs D."/>
        </authorList>
    </citation>
    <scope>NUCLEOTIDE SEQUENCE [LARGE SCALE GENOMIC DNA]</scope>
    <source>
        <strain evidence="1 2">VU population</strain>
        <tissue evidence="1">Whole body</tissue>
    </source>
</reference>
<dbReference type="InterPro" id="IPR008949">
    <property type="entry name" value="Isoprenoid_synthase_dom_sf"/>
</dbReference>
<keyword evidence="2" id="KW-1185">Reference proteome</keyword>
<dbReference type="EMBL" id="LNIX01000010">
    <property type="protein sequence ID" value="OXA49909.1"/>
    <property type="molecule type" value="Genomic_DNA"/>
</dbReference>
<dbReference type="OrthoDB" id="7779876at2759"/>
<dbReference type="Gene3D" id="1.10.600.10">
    <property type="entry name" value="Farnesyl Diphosphate Synthase"/>
    <property type="match status" value="1"/>
</dbReference>
<dbReference type="SUPFAM" id="SSF48576">
    <property type="entry name" value="Terpenoid synthases"/>
    <property type="match status" value="1"/>
</dbReference>